<dbReference type="AlphaFoldDB" id="A0A2N2F412"/>
<gene>
    <name evidence="1" type="ORF">CVU76_02935</name>
</gene>
<organism evidence="1 2">
    <name type="scientific">Candidatus Dojkabacteria bacterium HGW-Dojkabacteria-1</name>
    <dbReference type="NCBI Taxonomy" id="2013761"/>
    <lineage>
        <taxon>Bacteria</taxon>
        <taxon>Candidatus Dojkabacteria</taxon>
    </lineage>
</organism>
<comment type="caution">
    <text evidence="1">The sequence shown here is derived from an EMBL/GenBank/DDBJ whole genome shotgun (WGS) entry which is preliminary data.</text>
</comment>
<reference evidence="1 2" key="1">
    <citation type="journal article" date="2017" name="ISME J.">
        <title>Potential for microbial H2 and metal transformations associated with novel bacteria and archaea in deep terrestrial subsurface sediments.</title>
        <authorList>
            <person name="Hernsdorf A.W."/>
            <person name="Amano Y."/>
            <person name="Miyakawa K."/>
            <person name="Ise K."/>
            <person name="Suzuki Y."/>
            <person name="Anantharaman K."/>
            <person name="Probst A."/>
            <person name="Burstein D."/>
            <person name="Thomas B.C."/>
            <person name="Banfield J.F."/>
        </authorList>
    </citation>
    <scope>NUCLEOTIDE SEQUENCE [LARGE SCALE GENOMIC DNA]</scope>
    <source>
        <strain evidence="1">HGW-Dojkabacteria-1</strain>
    </source>
</reference>
<accession>A0A2N2F412</accession>
<protein>
    <submittedName>
        <fullName evidence="1">Uncharacterized protein</fullName>
    </submittedName>
</protein>
<dbReference type="Proteomes" id="UP000233417">
    <property type="component" value="Unassembled WGS sequence"/>
</dbReference>
<dbReference type="EMBL" id="PHAO01000001">
    <property type="protein sequence ID" value="PKN02955.1"/>
    <property type="molecule type" value="Genomic_DNA"/>
</dbReference>
<evidence type="ECO:0000313" key="2">
    <source>
        <dbReference type="Proteomes" id="UP000233417"/>
    </source>
</evidence>
<proteinExistence type="predicted"/>
<name>A0A2N2F412_9BACT</name>
<sequence>MDPHDPIKEKSTIAEVFDRNDFTEPEIEGLSCAISVYVKVFSRPPFSENWTIEQGGDSLAFLTDNEIENFNPDDETHLYRAIKYMLMNPDKVSTEQQGEEEILEIETPTGEFSSIRTIYPFTSILHAYSREAKDPNSMVLIGYYDTNEKQHIIDITEQSPTDFAKPKSVTRVRHMESQIGDKIIEEIGYYLPEGGEEEIRLLLKETPTAYLGEIATITEGGFMFESIKRAAKKFAPLPDQFVMFTKEGSATIRTAEEEDRLLALFSKVLYLGKELTLQRKQYLDDNGKNVFVNIYQVKNDQLQN</sequence>
<evidence type="ECO:0000313" key="1">
    <source>
        <dbReference type="EMBL" id="PKN02955.1"/>
    </source>
</evidence>